<keyword evidence="3" id="KW-1185">Reference proteome</keyword>
<organism evidence="2 3">
    <name type="scientific">Nocardia aobensis</name>
    <dbReference type="NCBI Taxonomy" id="257277"/>
    <lineage>
        <taxon>Bacteria</taxon>
        <taxon>Bacillati</taxon>
        <taxon>Actinomycetota</taxon>
        <taxon>Actinomycetes</taxon>
        <taxon>Mycobacteriales</taxon>
        <taxon>Nocardiaceae</taxon>
        <taxon>Nocardia</taxon>
    </lineage>
</organism>
<sequence>MARNGIPRAGAALGITVLGSVPAGASTGAMPATVSEQARSCVADALVAAACIADAVASRSADMKFAA</sequence>
<reference evidence="2 3" key="1">
    <citation type="submission" date="2024-10" db="EMBL/GenBank/DDBJ databases">
        <title>The Natural Products Discovery Center: Release of the First 8490 Sequenced Strains for Exploring Actinobacteria Biosynthetic Diversity.</title>
        <authorList>
            <person name="Kalkreuter E."/>
            <person name="Kautsar S.A."/>
            <person name="Yang D."/>
            <person name="Bader C.D."/>
            <person name="Teijaro C.N."/>
            <person name="Fluegel L."/>
            <person name="Davis C.M."/>
            <person name="Simpson J.R."/>
            <person name="Lauterbach L."/>
            <person name="Steele A.D."/>
            <person name="Gui C."/>
            <person name="Meng S."/>
            <person name="Li G."/>
            <person name="Viehrig K."/>
            <person name="Ye F."/>
            <person name="Su P."/>
            <person name="Kiefer A.F."/>
            <person name="Nichols A."/>
            <person name="Cepeda A.J."/>
            <person name="Yan W."/>
            <person name="Fan B."/>
            <person name="Jiang Y."/>
            <person name="Adhikari A."/>
            <person name="Zheng C.-J."/>
            <person name="Schuster L."/>
            <person name="Cowan T.M."/>
            <person name="Smanski M.J."/>
            <person name="Chevrette M.G."/>
            <person name="De Carvalho L.P.S."/>
            <person name="Shen B."/>
        </authorList>
    </citation>
    <scope>NUCLEOTIDE SEQUENCE [LARGE SCALE GENOMIC DNA]</scope>
    <source>
        <strain evidence="2 3">NPDC004119</strain>
    </source>
</reference>
<feature type="chain" id="PRO_5045065469" evidence="1">
    <location>
        <begin position="26"/>
        <end position="67"/>
    </location>
</feature>
<dbReference type="RefSeq" id="WP_387389347.1">
    <property type="nucleotide sequence ID" value="NZ_JBIAMT010000001.1"/>
</dbReference>
<protein>
    <submittedName>
        <fullName evidence="2">Uncharacterized protein</fullName>
    </submittedName>
</protein>
<gene>
    <name evidence="2" type="ORF">ACFYU5_03125</name>
</gene>
<proteinExistence type="predicted"/>
<keyword evidence="1" id="KW-0732">Signal</keyword>
<feature type="signal peptide" evidence="1">
    <location>
        <begin position="1"/>
        <end position="25"/>
    </location>
</feature>
<evidence type="ECO:0000256" key="1">
    <source>
        <dbReference type="SAM" id="SignalP"/>
    </source>
</evidence>
<evidence type="ECO:0000313" key="2">
    <source>
        <dbReference type="EMBL" id="MFF0495375.1"/>
    </source>
</evidence>
<accession>A0ABW6NW29</accession>
<dbReference type="EMBL" id="JBIAMT010000001">
    <property type="protein sequence ID" value="MFF0495375.1"/>
    <property type="molecule type" value="Genomic_DNA"/>
</dbReference>
<evidence type="ECO:0000313" key="3">
    <source>
        <dbReference type="Proteomes" id="UP001601442"/>
    </source>
</evidence>
<name>A0ABW6NW29_9NOCA</name>
<dbReference type="Proteomes" id="UP001601442">
    <property type="component" value="Unassembled WGS sequence"/>
</dbReference>
<comment type="caution">
    <text evidence="2">The sequence shown here is derived from an EMBL/GenBank/DDBJ whole genome shotgun (WGS) entry which is preliminary data.</text>
</comment>